<dbReference type="InterPro" id="IPR036955">
    <property type="entry name" value="AP2/ERF_dom_sf"/>
</dbReference>
<dbReference type="SMART" id="SM00380">
    <property type="entry name" value="AP2"/>
    <property type="match status" value="1"/>
</dbReference>
<dbReference type="Pfam" id="PF00847">
    <property type="entry name" value="AP2"/>
    <property type="match status" value="1"/>
</dbReference>
<evidence type="ECO:0000256" key="3">
    <source>
        <dbReference type="ARBA" id="ARBA00023125"/>
    </source>
</evidence>
<feature type="region of interest" description="Disordered" evidence="7">
    <location>
        <begin position="1"/>
        <end position="38"/>
    </location>
</feature>
<dbReference type="PRINTS" id="PR00367">
    <property type="entry name" value="ETHRSPELEMNT"/>
</dbReference>
<reference evidence="9 10" key="1">
    <citation type="journal article" date="2020" name="Nat. Food">
        <title>A phased Vanilla planifolia genome enables genetic improvement of flavour and production.</title>
        <authorList>
            <person name="Hasing T."/>
            <person name="Tang H."/>
            <person name="Brym M."/>
            <person name="Khazi F."/>
            <person name="Huang T."/>
            <person name="Chambers A.H."/>
        </authorList>
    </citation>
    <scope>NUCLEOTIDE SEQUENCE [LARGE SCALE GENOMIC DNA]</scope>
    <source>
        <tissue evidence="9">Leaf</tissue>
    </source>
</reference>
<evidence type="ECO:0000256" key="6">
    <source>
        <dbReference type="ARBA" id="ARBA00024343"/>
    </source>
</evidence>
<dbReference type="PROSITE" id="PS51032">
    <property type="entry name" value="AP2_ERF"/>
    <property type="match status" value="1"/>
</dbReference>
<dbReference type="Proteomes" id="UP000636800">
    <property type="component" value="Chromosome 1"/>
</dbReference>
<keyword evidence="3" id="KW-0238">DNA-binding</keyword>
<dbReference type="GO" id="GO:0006950">
    <property type="term" value="P:response to stress"/>
    <property type="evidence" value="ECO:0007669"/>
    <property type="project" value="TreeGrafter"/>
</dbReference>
<dbReference type="PANTHER" id="PTHR31241">
    <property type="entry name" value="DEHYDRATION-RESPONSIVE ELEMENT-BINDING PROTEIN 2C"/>
    <property type="match status" value="1"/>
</dbReference>
<proteinExistence type="inferred from homology"/>
<evidence type="ECO:0000313" key="10">
    <source>
        <dbReference type="Proteomes" id="UP000636800"/>
    </source>
</evidence>
<evidence type="ECO:0000313" key="9">
    <source>
        <dbReference type="EMBL" id="KAG0496433.1"/>
    </source>
</evidence>
<dbReference type="PANTHER" id="PTHR31241:SF24">
    <property type="entry name" value="ETHYLENE-RESPONSIVE TRANSCRIPTION FACTOR ABI4"/>
    <property type="match status" value="1"/>
</dbReference>
<evidence type="ECO:0000256" key="5">
    <source>
        <dbReference type="ARBA" id="ARBA00023242"/>
    </source>
</evidence>
<gene>
    <name evidence="9" type="ORF">HPP92_001124</name>
</gene>
<sequence>MEASRPIQQCPLPVEGDSAGGGRKSKGKGGPDNGKFRYRGVRQRSWGKWVAEIREPRKRVRRWLGTFSTAEEAARAYDRAAIVLYGPRAQLNLQPSQPQTAGDRPSTSALRPLLPRPASFPSPLLSHASSSIPWSFPTMSQHTAPVAEHEFDGSAVKSPPLPFSEEVVSLSGSISSLPPLSCSPPQPASMEFPLTPSIGEAWAYDDCSVVPSCLWNDGDPFFFDL</sequence>
<comment type="subcellular location">
    <subcellularLocation>
        <location evidence="1">Nucleus</location>
    </subcellularLocation>
</comment>
<evidence type="ECO:0000256" key="1">
    <source>
        <dbReference type="ARBA" id="ARBA00004123"/>
    </source>
</evidence>
<keyword evidence="2" id="KW-0805">Transcription regulation</keyword>
<evidence type="ECO:0000256" key="2">
    <source>
        <dbReference type="ARBA" id="ARBA00023015"/>
    </source>
</evidence>
<dbReference type="AlphaFoldDB" id="A0A835VGM9"/>
<organism evidence="9 10">
    <name type="scientific">Vanilla planifolia</name>
    <name type="common">Vanilla</name>
    <dbReference type="NCBI Taxonomy" id="51239"/>
    <lineage>
        <taxon>Eukaryota</taxon>
        <taxon>Viridiplantae</taxon>
        <taxon>Streptophyta</taxon>
        <taxon>Embryophyta</taxon>
        <taxon>Tracheophyta</taxon>
        <taxon>Spermatophyta</taxon>
        <taxon>Magnoliopsida</taxon>
        <taxon>Liliopsida</taxon>
        <taxon>Asparagales</taxon>
        <taxon>Orchidaceae</taxon>
        <taxon>Vanilloideae</taxon>
        <taxon>Vanilleae</taxon>
        <taxon>Vanilla</taxon>
    </lineage>
</organism>
<accession>A0A835VGM9</accession>
<dbReference type="GO" id="GO:0000976">
    <property type="term" value="F:transcription cis-regulatory region binding"/>
    <property type="evidence" value="ECO:0007669"/>
    <property type="project" value="TreeGrafter"/>
</dbReference>
<comment type="caution">
    <text evidence="9">The sequence shown here is derived from an EMBL/GenBank/DDBJ whole genome shotgun (WGS) entry which is preliminary data.</text>
</comment>
<dbReference type="Gene3D" id="3.30.730.10">
    <property type="entry name" value="AP2/ERF domain"/>
    <property type="match status" value="1"/>
</dbReference>
<dbReference type="CDD" id="cd00018">
    <property type="entry name" value="AP2"/>
    <property type="match status" value="1"/>
</dbReference>
<comment type="similarity">
    <text evidence="6">Belongs to the AP2/ERF transcription factor family. ERF subfamily.</text>
</comment>
<keyword evidence="5" id="KW-0539">Nucleus</keyword>
<dbReference type="EMBL" id="JADCNL010000001">
    <property type="protein sequence ID" value="KAG0496433.1"/>
    <property type="molecule type" value="Genomic_DNA"/>
</dbReference>
<dbReference type="GO" id="GO:0003700">
    <property type="term" value="F:DNA-binding transcription factor activity"/>
    <property type="evidence" value="ECO:0007669"/>
    <property type="project" value="InterPro"/>
</dbReference>
<dbReference type="OrthoDB" id="10262326at2759"/>
<dbReference type="GO" id="GO:0005634">
    <property type="term" value="C:nucleus"/>
    <property type="evidence" value="ECO:0007669"/>
    <property type="project" value="UniProtKB-SubCell"/>
</dbReference>
<evidence type="ECO:0000259" key="8">
    <source>
        <dbReference type="PROSITE" id="PS51032"/>
    </source>
</evidence>
<keyword evidence="10" id="KW-1185">Reference proteome</keyword>
<name>A0A835VGM9_VANPL</name>
<dbReference type="InterPro" id="IPR001471">
    <property type="entry name" value="AP2/ERF_dom"/>
</dbReference>
<evidence type="ECO:0000256" key="7">
    <source>
        <dbReference type="SAM" id="MobiDB-lite"/>
    </source>
</evidence>
<dbReference type="InterPro" id="IPR016177">
    <property type="entry name" value="DNA-bd_dom_sf"/>
</dbReference>
<dbReference type="GO" id="GO:0045893">
    <property type="term" value="P:positive regulation of DNA-templated transcription"/>
    <property type="evidence" value="ECO:0007669"/>
    <property type="project" value="TreeGrafter"/>
</dbReference>
<feature type="domain" description="AP2/ERF" evidence="8">
    <location>
        <begin position="37"/>
        <end position="94"/>
    </location>
</feature>
<protein>
    <recommendedName>
        <fullName evidence="8">AP2/ERF domain-containing protein</fullName>
    </recommendedName>
</protein>
<evidence type="ECO:0000256" key="4">
    <source>
        <dbReference type="ARBA" id="ARBA00023163"/>
    </source>
</evidence>
<dbReference type="SUPFAM" id="SSF54171">
    <property type="entry name" value="DNA-binding domain"/>
    <property type="match status" value="1"/>
</dbReference>
<feature type="compositionally biased region" description="Gly residues" evidence="7">
    <location>
        <begin position="18"/>
        <end position="32"/>
    </location>
</feature>
<keyword evidence="4" id="KW-0804">Transcription</keyword>
<dbReference type="FunFam" id="3.30.730.10:FF:000001">
    <property type="entry name" value="Ethylene-responsive transcription factor 2"/>
    <property type="match status" value="1"/>
</dbReference>